<evidence type="ECO:0000256" key="1">
    <source>
        <dbReference type="SAM" id="Phobius"/>
    </source>
</evidence>
<keyword evidence="1" id="KW-0812">Transmembrane</keyword>
<sequence>MSADVVVVCAAFAAMAWLALGMGTHGRAALAGGRLANVPRAVWKGAGWLGVALTLAAALRGHGWGVGVVLWLLALGAAGFVVTLVVSYRARWLPVAGALAMVVAGVMALIAA</sequence>
<accession>A0A290Q3K7</accession>
<gene>
    <name evidence="2" type="ORF">CMV30_03490</name>
</gene>
<dbReference type="AlphaFoldDB" id="A0A290Q3K7"/>
<organism evidence="2 3">
    <name type="scientific">Nibricoccus aquaticus</name>
    <dbReference type="NCBI Taxonomy" id="2576891"/>
    <lineage>
        <taxon>Bacteria</taxon>
        <taxon>Pseudomonadati</taxon>
        <taxon>Verrucomicrobiota</taxon>
        <taxon>Opitutia</taxon>
        <taxon>Opitutales</taxon>
        <taxon>Opitutaceae</taxon>
        <taxon>Nibricoccus</taxon>
    </lineage>
</organism>
<feature type="transmembrane region" description="Helical" evidence="1">
    <location>
        <begin position="92"/>
        <end position="111"/>
    </location>
</feature>
<dbReference type="EMBL" id="CP023344">
    <property type="protein sequence ID" value="ATC63094.1"/>
    <property type="molecule type" value="Genomic_DNA"/>
</dbReference>
<evidence type="ECO:0000313" key="3">
    <source>
        <dbReference type="Proteomes" id="UP000217265"/>
    </source>
</evidence>
<reference evidence="2 3" key="1">
    <citation type="submission" date="2017-09" db="EMBL/GenBank/DDBJ databases">
        <title>Complete genome sequence of Verrucomicrobial strain HZ-65, isolated from freshwater.</title>
        <authorList>
            <person name="Choi A."/>
        </authorList>
    </citation>
    <scope>NUCLEOTIDE SEQUENCE [LARGE SCALE GENOMIC DNA]</scope>
    <source>
        <strain evidence="2 3">HZ-65</strain>
    </source>
</reference>
<name>A0A290Q3K7_9BACT</name>
<keyword evidence="3" id="KW-1185">Reference proteome</keyword>
<dbReference type="Proteomes" id="UP000217265">
    <property type="component" value="Chromosome"/>
</dbReference>
<feature type="transmembrane region" description="Helical" evidence="1">
    <location>
        <begin position="66"/>
        <end position="86"/>
    </location>
</feature>
<keyword evidence="1" id="KW-1133">Transmembrane helix</keyword>
<dbReference type="RefSeq" id="WP_096054726.1">
    <property type="nucleotide sequence ID" value="NZ_CP023344.1"/>
</dbReference>
<keyword evidence="1" id="KW-0472">Membrane</keyword>
<evidence type="ECO:0000313" key="2">
    <source>
        <dbReference type="EMBL" id="ATC63094.1"/>
    </source>
</evidence>
<dbReference type="InterPro" id="IPR021762">
    <property type="entry name" value="DUF3325"/>
</dbReference>
<proteinExistence type="predicted"/>
<dbReference type="KEGG" id="vbh:CMV30_03490"/>
<protein>
    <recommendedName>
        <fullName evidence="4">DUF3325 domain-containing protein</fullName>
    </recommendedName>
</protein>
<evidence type="ECO:0008006" key="4">
    <source>
        <dbReference type="Google" id="ProtNLM"/>
    </source>
</evidence>
<dbReference type="Pfam" id="PF11804">
    <property type="entry name" value="DUF3325"/>
    <property type="match status" value="1"/>
</dbReference>